<sequence length="94" mass="10675">MAYRHVVLFRVREGVSQQAIDEAIEALRALASLHPVRRWTVARSLDERKGVVIVEDATFDDASGFAEFRRANEHVSAAAQMSQISDWWVADFED</sequence>
<dbReference type="EMBL" id="DMNG01000104">
    <property type="protein sequence ID" value="HAN24116.1"/>
    <property type="molecule type" value="Genomic_DNA"/>
</dbReference>
<evidence type="ECO:0000313" key="5">
    <source>
        <dbReference type="Proteomes" id="UP000257479"/>
    </source>
</evidence>
<dbReference type="SMART" id="SM00886">
    <property type="entry name" value="Dabb"/>
    <property type="match status" value="1"/>
</dbReference>
<name>A0A0F0LX05_9MICO</name>
<dbReference type="Gene3D" id="3.30.70.100">
    <property type="match status" value="1"/>
</dbReference>
<gene>
    <name evidence="2" type="ORF">DCP95_06025</name>
    <name evidence="3" type="ORF">RR49_00490</name>
</gene>
<dbReference type="Proteomes" id="UP000033451">
    <property type="component" value="Unassembled WGS sequence"/>
</dbReference>
<evidence type="ECO:0000259" key="1">
    <source>
        <dbReference type="PROSITE" id="PS51502"/>
    </source>
</evidence>
<keyword evidence="4" id="KW-1185">Reference proteome</keyword>
<evidence type="ECO:0000313" key="2">
    <source>
        <dbReference type="EMBL" id="HAN24116.1"/>
    </source>
</evidence>
<reference evidence="3 4" key="1">
    <citation type="submission" date="2015-02" db="EMBL/GenBank/DDBJ databases">
        <title>Draft genome sequences of ten Microbacterium spp. with emphasis on heavy metal contaminated environments.</title>
        <authorList>
            <person name="Corretto E."/>
        </authorList>
    </citation>
    <scope>NUCLEOTIDE SEQUENCE [LARGE SCALE GENOMIC DNA]</scope>
    <source>
        <strain evidence="3 4">DSM 18659</strain>
    </source>
</reference>
<comment type="caution">
    <text evidence="3">The sequence shown here is derived from an EMBL/GenBank/DDBJ whole genome shotgun (WGS) entry which is preliminary data.</text>
</comment>
<proteinExistence type="predicted"/>
<reference evidence="2 5" key="2">
    <citation type="journal article" date="2018" name="Nat. Biotechnol.">
        <title>A standardized bacterial taxonomy based on genome phylogeny substantially revises the tree of life.</title>
        <authorList>
            <person name="Parks D.H."/>
            <person name="Chuvochina M."/>
            <person name="Waite D.W."/>
            <person name="Rinke C."/>
            <person name="Skarshewski A."/>
            <person name="Chaumeil P.A."/>
            <person name="Hugenholtz P."/>
        </authorList>
    </citation>
    <scope>NUCLEOTIDE SEQUENCE [LARGE SCALE GENOMIC DNA]</scope>
    <source>
        <strain evidence="2">UBA9152</strain>
    </source>
</reference>
<dbReference type="Pfam" id="PF07876">
    <property type="entry name" value="Dabb"/>
    <property type="match status" value="1"/>
</dbReference>
<dbReference type="AlphaFoldDB" id="A0A0F0LX05"/>
<dbReference type="PATRIC" id="fig|400772.4.peg.521"/>
<dbReference type="STRING" id="400772.RR49_00490"/>
<dbReference type="EMBL" id="JYIY01000056">
    <property type="protein sequence ID" value="KJL39419.1"/>
    <property type="molecule type" value="Genomic_DNA"/>
</dbReference>
<organism evidence="3 4">
    <name type="scientific">Microbacterium ginsengisoli</name>
    <dbReference type="NCBI Taxonomy" id="400772"/>
    <lineage>
        <taxon>Bacteria</taxon>
        <taxon>Bacillati</taxon>
        <taxon>Actinomycetota</taxon>
        <taxon>Actinomycetes</taxon>
        <taxon>Micrococcales</taxon>
        <taxon>Microbacteriaceae</taxon>
        <taxon>Microbacterium</taxon>
    </lineage>
</organism>
<evidence type="ECO:0000313" key="4">
    <source>
        <dbReference type="Proteomes" id="UP000033451"/>
    </source>
</evidence>
<dbReference type="InterPro" id="IPR013097">
    <property type="entry name" value="Dabb"/>
</dbReference>
<protein>
    <submittedName>
        <fullName evidence="2">Dabb family protein</fullName>
    </submittedName>
    <submittedName>
        <fullName evidence="3">Stress responsive A/B Barrel Domain protein</fullName>
    </submittedName>
</protein>
<dbReference type="OrthoDB" id="3748813at2"/>
<dbReference type="PROSITE" id="PS51502">
    <property type="entry name" value="S_R_A_B_BARREL"/>
    <property type="match status" value="1"/>
</dbReference>
<accession>A0A0F0LX05</accession>
<dbReference type="Proteomes" id="UP000257479">
    <property type="component" value="Unassembled WGS sequence"/>
</dbReference>
<dbReference type="RefSeq" id="WP_045246402.1">
    <property type="nucleotide sequence ID" value="NZ_JYIY01000056.1"/>
</dbReference>
<feature type="domain" description="Stress-response A/B barrel" evidence="1">
    <location>
        <begin position="3"/>
        <end position="92"/>
    </location>
</feature>
<dbReference type="SUPFAM" id="SSF54909">
    <property type="entry name" value="Dimeric alpha+beta barrel"/>
    <property type="match status" value="1"/>
</dbReference>
<dbReference type="InterPro" id="IPR011008">
    <property type="entry name" value="Dimeric_a/b-barrel"/>
</dbReference>
<evidence type="ECO:0000313" key="3">
    <source>
        <dbReference type="EMBL" id="KJL39419.1"/>
    </source>
</evidence>